<dbReference type="EMBL" id="VUNG01000024">
    <property type="protein sequence ID" value="MST84934.1"/>
    <property type="molecule type" value="Genomic_DNA"/>
</dbReference>
<dbReference type="GO" id="GO:0006352">
    <property type="term" value="P:DNA-templated transcription initiation"/>
    <property type="evidence" value="ECO:0007669"/>
    <property type="project" value="InterPro"/>
</dbReference>
<dbReference type="SUPFAM" id="SSF88659">
    <property type="entry name" value="Sigma3 and sigma4 domains of RNA polymerase sigma factors"/>
    <property type="match status" value="1"/>
</dbReference>
<dbReference type="AlphaFoldDB" id="A0A7K0KGF9"/>
<keyword evidence="7" id="KW-1185">Reference proteome</keyword>
<dbReference type="Gene3D" id="1.10.1740.10">
    <property type="match status" value="1"/>
</dbReference>
<comment type="similarity">
    <text evidence="1">Belongs to the sigma-70 factor family. ECF subfamily.</text>
</comment>
<dbReference type="InterPro" id="IPR039425">
    <property type="entry name" value="RNA_pol_sigma-70-like"/>
</dbReference>
<gene>
    <name evidence="6" type="ORF">FYJ73_09685</name>
</gene>
<dbReference type="Proteomes" id="UP000438914">
    <property type="component" value="Unassembled WGS sequence"/>
</dbReference>
<sequence length="163" mass="19260">MDRQHVEQLFRQHYRHMYAVACSLLYDGQESEDVVSEVFAQLLESDTELLPVSAEGYLMVAVRNRCLKRLRDKSNRERILRLYTDELHDGDDWLDDERRLKQLRQLAHTLLSPQELHLFTLRFLDGKDYRAICAETSTSRIAVWKHLSHIVKVLKENINTPEP</sequence>
<dbReference type="InterPro" id="IPR013325">
    <property type="entry name" value="RNA_pol_sigma_r2"/>
</dbReference>
<comment type="caution">
    <text evidence="6">The sequence shown here is derived from an EMBL/GenBank/DDBJ whole genome shotgun (WGS) entry which is preliminary data.</text>
</comment>
<protein>
    <submittedName>
        <fullName evidence="6">Sigma-70 family RNA polymerase sigma factor</fullName>
    </submittedName>
</protein>
<evidence type="ECO:0000256" key="3">
    <source>
        <dbReference type="ARBA" id="ARBA00023082"/>
    </source>
</evidence>
<keyword evidence="2" id="KW-0805">Transcription regulation</keyword>
<dbReference type="PANTHER" id="PTHR43133">
    <property type="entry name" value="RNA POLYMERASE ECF-TYPE SIGMA FACTO"/>
    <property type="match status" value="1"/>
</dbReference>
<organism evidence="6 7">
    <name type="scientific">Hallella mizrahii</name>
    <dbReference type="NCBI Taxonomy" id="2606637"/>
    <lineage>
        <taxon>Bacteria</taxon>
        <taxon>Pseudomonadati</taxon>
        <taxon>Bacteroidota</taxon>
        <taxon>Bacteroidia</taxon>
        <taxon>Bacteroidales</taxon>
        <taxon>Prevotellaceae</taxon>
        <taxon>Hallella</taxon>
    </lineage>
</organism>
<name>A0A7K0KGF9_9BACT</name>
<evidence type="ECO:0000256" key="1">
    <source>
        <dbReference type="ARBA" id="ARBA00010641"/>
    </source>
</evidence>
<dbReference type="NCBIfam" id="TIGR02937">
    <property type="entry name" value="sigma70-ECF"/>
    <property type="match status" value="1"/>
</dbReference>
<dbReference type="InterPro" id="IPR007627">
    <property type="entry name" value="RNA_pol_sigma70_r2"/>
</dbReference>
<dbReference type="SUPFAM" id="SSF88946">
    <property type="entry name" value="Sigma2 domain of RNA polymerase sigma factors"/>
    <property type="match status" value="1"/>
</dbReference>
<dbReference type="InterPro" id="IPR013324">
    <property type="entry name" value="RNA_pol_sigma_r3/r4-like"/>
</dbReference>
<evidence type="ECO:0000313" key="7">
    <source>
        <dbReference type="Proteomes" id="UP000438914"/>
    </source>
</evidence>
<proteinExistence type="inferred from homology"/>
<dbReference type="RefSeq" id="WP_154534522.1">
    <property type="nucleotide sequence ID" value="NZ_VUNG01000024.1"/>
</dbReference>
<feature type="domain" description="RNA polymerase sigma-70 region 2" evidence="5">
    <location>
        <begin position="9"/>
        <end position="74"/>
    </location>
</feature>
<evidence type="ECO:0000259" key="5">
    <source>
        <dbReference type="Pfam" id="PF04542"/>
    </source>
</evidence>
<evidence type="ECO:0000256" key="2">
    <source>
        <dbReference type="ARBA" id="ARBA00023015"/>
    </source>
</evidence>
<evidence type="ECO:0000313" key="6">
    <source>
        <dbReference type="EMBL" id="MST84934.1"/>
    </source>
</evidence>
<accession>A0A7K0KGF9</accession>
<keyword evidence="3" id="KW-0731">Sigma factor</keyword>
<evidence type="ECO:0000256" key="4">
    <source>
        <dbReference type="ARBA" id="ARBA00023163"/>
    </source>
</evidence>
<dbReference type="PANTHER" id="PTHR43133:SF46">
    <property type="entry name" value="RNA POLYMERASE SIGMA-70 FACTOR ECF SUBFAMILY"/>
    <property type="match status" value="1"/>
</dbReference>
<dbReference type="Pfam" id="PF04542">
    <property type="entry name" value="Sigma70_r2"/>
    <property type="match status" value="1"/>
</dbReference>
<dbReference type="InterPro" id="IPR014284">
    <property type="entry name" value="RNA_pol_sigma-70_dom"/>
</dbReference>
<reference evidence="6 7" key="1">
    <citation type="submission" date="2019-08" db="EMBL/GenBank/DDBJ databases">
        <title>In-depth cultivation of the pig gut microbiome towards novel bacterial diversity and tailored functional studies.</title>
        <authorList>
            <person name="Wylensek D."/>
            <person name="Hitch T.C.A."/>
            <person name="Clavel T."/>
        </authorList>
    </citation>
    <scope>NUCLEOTIDE SEQUENCE [LARGE SCALE GENOMIC DNA]</scope>
    <source>
        <strain evidence="6 7">LKV-178-WT-2A</strain>
    </source>
</reference>
<dbReference type="GO" id="GO:0016987">
    <property type="term" value="F:sigma factor activity"/>
    <property type="evidence" value="ECO:0007669"/>
    <property type="project" value="UniProtKB-KW"/>
</dbReference>
<keyword evidence="4" id="KW-0804">Transcription</keyword>